<dbReference type="SMART" id="SM00289">
    <property type="entry name" value="WR1"/>
    <property type="match status" value="2"/>
</dbReference>
<name>A0A0M3HYD4_ASCLU</name>
<feature type="chain" id="PRO_5005656698" evidence="1">
    <location>
        <begin position="17"/>
        <end position="124"/>
    </location>
</feature>
<keyword evidence="2" id="KW-1185">Reference proteome</keyword>
<evidence type="ECO:0000313" key="3">
    <source>
        <dbReference type="WBParaSite" id="ALUE_0000850901-mRNA-1"/>
    </source>
</evidence>
<evidence type="ECO:0000256" key="1">
    <source>
        <dbReference type="SAM" id="SignalP"/>
    </source>
</evidence>
<reference evidence="3" key="1">
    <citation type="submission" date="2017-02" db="UniProtKB">
        <authorList>
            <consortium name="WormBaseParasite"/>
        </authorList>
    </citation>
    <scope>IDENTIFICATION</scope>
</reference>
<accession>A0A0M3HYD4</accession>
<protein>
    <submittedName>
        <fullName evidence="3">EB domain-containing protein</fullName>
    </submittedName>
</protein>
<feature type="signal peptide" evidence="1">
    <location>
        <begin position="1"/>
        <end position="16"/>
    </location>
</feature>
<dbReference type="Proteomes" id="UP000036681">
    <property type="component" value="Unplaced"/>
</dbReference>
<sequence length="124" mass="13779">MVHPIIFAYIIGVTFGLEECYHAWSVRSEPTTCSARVPCEDENAQCVYSLITGTHICCRPRDGAVMPVCPYRRTLLAKGRDISVACTPGNDDGDDACPVGFQCVPSLTDFTRDERQPQFVCCRR</sequence>
<dbReference type="InterPro" id="IPR006150">
    <property type="entry name" value="Cys_repeat_1"/>
</dbReference>
<evidence type="ECO:0000313" key="2">
    <source>
        <dbReference type="Proteomes" id="UP000036681"/>
    </source>
</evidence>
<keyword evidence="1" id="KW-0732">Signal</keyword>
<dbReference type="Pfam" id="PF14625">
    <property type="entry name" value="Lustrin_cystein"/>
    <property type="match status" value="1"/>
</dbReference>
<organism evidence="2 3">
    <name type="scientific">Ascaris lumbricoides</name>
    <name type="common">Giant roundworm</name>
    <dbReference type="NCBI Taxonomy" id="6252"/>
    <lineage>
        <taxon>Eukaryota</taxon>
        <taxon>Metazoa</taxon>
        <taxon>Ecdysozoa</taxon>
        <taxon>Nematoda</taxon>
        <taxon>Chromadorea</taxon>
        <taxon>Rhabditida</taxon>
        <taxon>Spirurina</taxon>
        <taxon>Ascaridomorpha</taxon>
        <taxon>Ascaridoidea</taxon>
        <taxon>Ascarididae</taxon>
        <taxon>Ascaris</taxon>
    </lineage>
</organism>
<dbReference type="InterPro" id="IPR028150">
    <property type="entry name" value="Lustrin_cystein"/>
</dbReference>
<dbReference type="AlphaFoldDB" id="A0A0M3HYD4"/>
<dbReference type="WBParaSite" id="ALUE_0000850901-mRNA-1">
    <property type="protein sequence ID" value="ALUE_0000850901-mRNA-1"/>
    <property type="gene ID" value="ALUE_0000850901"/>
</dbReference>
<proteinExistence type="predicted"/>